<dbReference type="GO" id="GO:0015179">
    <property type="term" value="F:L-amino acid transmembrane transporter activity"/>
    <property type="evidence" value="ECO:0007669"/>
    <property type="project" value="TreeGrafter"/>
</dbReference>
<dbReference type="Pfam" id="PF13520">
    <property type="entry name" value="AA_permease_2"/>
    <property type="match status" value="1"/>
</dbReference>
<feature type="transmembrane region" description="Helical" evidence="6">
    <location>
        <begin position="47"/>
        <end position="66"/>
    </location>
</feature>
<protein>
    <submittedName>
        <fullName evidence="7">Y+L amino acid transporter 2-like 8</fullName>
    </submittedName>
</protein>
<evidence type="ECO:0000313" key="7">
    <source>
        <dbReference type="EMBL" id="KAG7168980.1"/>
    </source>
</evidence>
<dbReference type="PIRSF" id="PIRSF006060">
    <property type="entry name" value="AA_transporter"/>
    <property type="match status" value="1"/>
</dbReference>
<reference evidence="7" key="1">
    <citation type="journal article" date="2021" name="Sci. Adv.">
        <title>The American lobster genome reveals insights on longevity, neural, and immune adaptations.</title>
        <authorList>
            <person name="Polinski J.M."/>
            <person name="Zimin A.V."/>
            <person name="Clark K.F."/>
            <person name="Kohn A.B."/>
            <person name="Sadowski N."/>
            <person name="Timp W."/>
            <person name="Ptitsyn A."/>
            <person name="Khanna P."/>
            <person name="Romanova D.Y."/>
            <person name="Williams P."/>
            <person name="Greenwood S.J."/>
            <person name="Moroz L.L."/>
            <person name="Walt D.R."/>
            <person name="Bodnar A.G."/>
        </authorList>
    </citation>
    <scope>NUCLEOTIDE SEQUENCE</scope>
    <source>
        <strain evidence="7">GMGI-L3</strain>
    </source>
</reference>
<feature type="transmembrane region" description="Helical" evidence="6">
    <location>
        <begin position="194"/>
        <end position="215"/>
    </location>
</feature>
<dbReference type="InterPro" id="IPR050598">
    <property type="entry name" value="AminoAcid_Transporter"/>
</dbReference>
<name>A0A8J5MYA9_HOMAM</name>
<evidence type="ECO:0000256" key="3">
    <source>
        <dbReference type="ARBA" id="ARBA00022989"/>
    </source>
</evidence>
<dbReference type="InterPro" id="IPR002293">
    <property type="entry name" value="AA/rel_permease1"/>
</dbReference>
<comment type="caution">
    <text evidence="7">The sequence shown here is derived from an EMBL/GenBank/DDBJ whole genome shotgun (WGS) entry which is preliminary data.</text>
</comment>
<feature type="transmembrane region" description="Helical" evidence="6">
    <location>
        <begin position="353"/>
        <end position="372"/>
    </location>
</feature>
<evidence type="ECO:0000256" key="1">
    <source>
        <dbReference type="ARBA" id="ARBA00004141"/>
    </source>
</evidence>
<sequence>MKVHPMTPSVGTSPRTTHGEPHTATEGDDNINTDNCVDVVELKRELGLLDCISVIIGIVSGSGIFISPRGVLEYSGSVGLSLLVWGLSGLVSLIGALTFTELATMMPESGGMYTYIHTAFGPLPAFVYLWTALIIEEPTMRVIDAFTFGTYVLQPFFPSDPPQVPVRLLAAALILFLAWVNCRGLKGSVNLQDVLMIPKVLILGSIIGVGFYQLATGTSSSTSYQGDVFQGTRLSVAVIATAFYQGLYTYDGWTFPLATGVSLSFLTVVYVLTNVAYFAVLSPQDVMSSTAVAVVDLRAGCLWGDGVGGACVGGYFHSGLSLGRDLRLIRMVFAGARRGHLPKTLSLINIKNCTPVPFIIFMTILTLLLLFSPDVYSLINLLAFSHSFSRLFGTIGLLWLRYKRPEWKRPFKVWLVLPVFYLVLSVMLVVFPVVEEPVTVGIALGVIALGVLVYFLFIYRKIESRTYNSLSDRIYRFVQILLEVMPEKKA</sequence>
<keyword evidence="2 6" id="KW-0812">Transmembrane</keyword>
<keyword evidence="4 6" id="KW-0472">Membrane</keyword>
<evidence type="ECO:0000256" key="4">
    <source>
        <dbReference type="ARBA" id="ARBA00023136"/>
    </source>
</evidence>
<evidence type="ECO:0000256" key="2">
    <source>
        <dbReference type="ARBA" id="ARBA00022692"/>
    </source>
</evidence>
<gene>
    <name evidence="7" type="primary">Slc7a6-L8</name>
    <name evidence="7" type="ORF">Hamer_G011670</name>
</gene>
<accession>A0A8J5MYA9</accession>
<evidence type="ECO:0000256" key="5">
    <source>
        <dbReference type="SAM" id="MobiDB-lite"/>
    </source>
</evidence>
<dbReference type="EMBL" id="JAHLQT010018664">
    <property type="protein sequence ID" value="KAG7168980.1"/>
    <property type="molecule type" value="Genomic_DNA"/>
</dbReference>
<proteinExistence type="predicted"/>
<feature type="transmembrane region" description="Helical" evidence="6">
    <location>
        <begin position="257"/>
        <end position="280"/>
    </location>
</feature>
<feature type="transmembrane region" description="Helical" evidence="6">
    <location>
        <begin position="78"/>
        <end position="100"/>
    </location>
</feature>
<evidence type="ECO:0000313" key="8">
    <source>
        <dbReference type="Proteomes" id="UP000747542"/>
    </source>
</evidence>
<feature type="transmembrane region" description="Helical" evidence="6">
    <location>
        <begin position="440"/>
        <end position="459"/>
    </location>
</feature>
<dbReference type="PANTHER" id="PTHR11785">
    <property type="entry name" value="AMINO ACID TRANSPORTER"/>
    <property type="match status" value="1"/>
</dbReference>
<dbReference type="AlphaFoldDB" id="A0A8J5MYA9"/>
<comment type="subcellular location">
    <subcellularLocation>
        <location evidence="1">Membrane</location>
        <topology evidence="1">Multi-pass membrane protein</topology>
    </subcellularLocation>
</comment>
<keyword evidence="8" id="KW-1185">Reference proteome</keyword>
<feature type="transmembrane region" description="Helical" evidence="6">
    <location>
        <begin position="378"/>
        <end position="400"/>
    </location>
</feature>
<keyword evidence="3 6" id="KW-1133">Transmembrane helix</keyword>
<feature type="transmembrane region" description="Helical" evidence="6">
    <location>
        <begin position="164"/>
        <end position="182"/>
    </location>
</feature>
<dbReference type="Proteomes" id="UP000747542">
    <property type="component" value="Unassembled WGS sequence"/>
</dbReference>
<dbReference type="PANTHER" id="PTHR11785:SF240">
    <property type="entry name" value="LD25378P"/>
    <property type="match status" value="1"/>
</dbReference>
<dbReference type="GO" id="GO:0016020">
    <property type="term" value="C:membrane"/>
    <property type="evidence" value="ECO:0007669"/>
    <property type="project" value="UniProtKB-SubCell"/>
</dbReference>
<feature type="region of interest" description="Disordered" evidence="5">
    <location>
        <begin position="1"/>
        <end position="30"/>
    </location>
</feature>
<dbReference type="Gene3D" id="1.20.1740.10">
    <property type="entry name" value="Amino acid/polyamine transporter I"/>
    <property type="match status" value="1"/>
</dbReference>
<feature type="transmembrane region" description="Helical" evidence="6">
    <location>
        <begin position="412"/>
        <end position="434"/>
    </location>
</feature>
<evidence type="ECO:0000256" key="6">
    <source>
        <dbReference type="SAM" id="Phobius"/>
    </source>
</evidence>
<organism evidence="7 8">
    <name type="scientific">Homarus americanus</name>
    <name type="common">American lobster</name>
    <dbReference type="NCBI Taxonomy" id="6706"/>
    <lineage>
        <taxon>Eukaryota</taxon>
        <taxon>Metazoa</taxon>
        <taxon>Ecdysozoa</taxon>
        <taxon>Arthropoda</taxon>
        <taxon>Crustacea</taxon>
        <taxon>Multicrustacea</taxon>
        <taxon>Malacostraca</taxon>
        <taxon>Eumalacostraca</taxon>
        <taxon>Eucarida</taxon>
        <taxon>Decapoda</taxon>
        <taxon>Pleocyemata</taxon>
        <taxon>Astacidea</taxon>
        <taxon>Nephropoidea</taxon>
        <taxon>Nephropidae</taxon>
        <taxon>Homarus</taxon>
    </lineage>
</organism>
<feature type="transmembrane region" description="Helical" evidence="6">
    <location>
        <begin position="112"/>
        <end position="135"/>
    </location>
</feature>